<name>A0ABS5UXU0_9BIFI</name>
<keyword evidence="5" id="KW-1185">Reference proteome</keyword>
<dbReference type="InterPro" id="IPR012338">
    <property type="entry name" value="Beta-lactam/transpept-like"/>
</dbReference>
<dbReference type="PANTHER" id="PTHR30023:SF0">
    <property type="entry name" value="PENICILLIN-SENSITIVE CARBOXYPEPTIDASE A"/>
    <property type="match status" value="1"/>
</dbReference>
<dbReference type="EMBL" id="JAFEJU010000003">
    <property type="protein sequence ID" value="MBT1175108.1"/>
    <property type="molecule type" value="Genomic_DNA"/>
</dbReference>
<proteinExistence type="inferred from homology"/>
<sequence length="494" mass="50822">MPSKARPGMRHRKTVNPQVMRRRLTVTISALLTVAVFVGYCAADVADIAPGLLTLKPVNTTMFAAPLNAKSGGVIATQLDRSKAIDAGRAADLMNELLAAQGVGQDTSVIIQDAQGLTAAEHEADTPREPASTMKTLTALAASTKLNMASTLDTQTFITSSNNATTVTLKGNGDMLLSAGQSDPTHINGRAGLATLAQATAAALTQRGINTITLNYDDTLFGDTRIPQGLRDGDAVNGDYTMYYTPVSSMAIDGGRQYTAATPAPSNPDDSSGYPELSQHTAQNVAEAFAQLLTDNGITVEGAPVAAEAPKSVSPVASVSSATLQEILAFTLRHSDNTLAEEFGRLTALATSGAANSPEGGTQAVREQLESLGIDTSGLTMADCSGLSPGSQLTVRTLAAVQQHNLGAGSGTAAAEGLSIAGLIGTAANRYTDDEVAGLLRVKTGSLGTVTSMTGNISRIHGGALVFAVVVNNPSDIEAARNAINVFITKLARL</sequence>
<dbReference type="GO" id="GO:0009002">
    <property type="term" value="F:serine-type D-Ala-D-Ala carboxypeptidase activity"/>
    <property type="evidence" value="ECO:0007669"/>
    <property type="project" value="UniProtKB-EC"/>
</dbReference>
<evidence type="ECO:0000256" key="3">
    <source>
        <dbReference type="SAM" id="MobiDB-lite"/>
    </source>
</evidence>
<keyword evidence="4" id="KW-0645">Protease</keyword>
<gene>
    <name evidence="4" type="primary">dacB</name>
    <name evidence="4" type="ORF">JS530_06275</name>
</gene>
<dbReference type="NCBIfam" id="TIGR00666">
    <property type="entry name" value="PBP4"/>
    <property type="match status" value="1"/>
</dbReference>
<comment type="similarity">
    <text evidence="1">Belongs to the peptidase S13 family.</text>
</comment>
<keyword evidence="4" id="KW-0121">Carboxypeptidase</keyword>
<comment type="caution">
    <text evidence="4">The sequence shown here is derived from an EMBL/GenBank/DDBJ whole genome shotgun (WGS) entry which is preliminary data.</text>
</comment>
<evidence type="ECO:0000313" key="5">
    <source>
        <dbReference type="Proteomes" id="UP000711736"/>
    </source>
</evidence>
<dbReference type="EC" id="3.4.16.4" evidence="4"/>
<reference evidence="4 5" key="1">
    <citation type="journal article" date="2021" name="Environ. Microbiol.">
        <title>Genetic insights into the dark matter of the mammalian gut microbiota through targeted genome reconstruction.</title>
        <authorList>
            <person name="Lugli G.A."/>
            <person name="Alessandri G."/>
            <person name="Milani C."/>
            <person name="Viappiani A."/>
            <person name="Fontana F."/>
            <person name="Tarracchini C."/>
            <person name="Mancabelli L."/>
            <person name="Argentini C."/>
            <person name="Ruiz L."/>
            <person name="Margolles A."/>
            <person name="van Sinderen D."/>
            <person name="Turroni F."/>
            <person name="Ventura M."/>
        </authorList>
    </citation>
    <scope>NUCLEOTIDE SEQUENCE [LARGE SCALE GENOMIC DNA]</scope>
    <source>
        <strain evidence="4 5">LC6</strain>
    </source>
</reference>
<dbReference type="Proteomes" id="UP000711736">
    <property type="component" value="Unassembled WGS sequence"/>
</dbReference>
<dbReference type="PANTHER" id="PTHR30023">
    <property type="entry name" value="D-ALANYL-D-ALANINE CARBOXYPEPTIDASE"/>
    <property type="match status" value="1"/>
</dbReference>
<dbReference type="RefSeq" id="WP_214376311.1">
    <property type="nucleotide sequence ID" value="NZ_JAFEJU010000003.1"/>
</dbReference>
<evidence type="ECO:0000313" key="4">
    <source>
        <dbReference type="EMBL" id="MBT1175108.1"/>
    </source>
</evidence>
<evidence type="ECO:0000256" key="1">
    <source>
        <dbReference type="ARBA" id="ARBA00006096"/>
    </source>
</evidence>
<organism evidence="4 5">
    <name type="scientific">Bifidobacterium colobi</name>
    <dbReference type="NCBI Taxonomy" id="2809026"/>
    <lineage>
        <taxon>Bacteria</taxon>
        <taxon>Bacillati</taxon>
        <taxon>Actinomycetota</taxon>
        <taxon>Actinomycetes</taxon>
        <taxon>Bifidobacteriales</taxon>
        <taxon>Bifidobacteriaceae</taxon>
        <taxon>Bifidobacterium</taxon>
    </lineage>
</organism>
<protein>
    <submittedName>
        <fullName evidence="4">D-alanyl-D-alanine carboxypeptidase/D-alanyl-D-alanine-endopeptidase</fullName>
        <ecNumber evidence="4">3.4.16.4</ecNumber>
    </submittedName>
</protein>
<dbReference type="Pfam" id="PF02113">
    <property type="entry name" value="Peptidase_S13"/>
    <property type="match status" value="2"/>
</dbReference>
<keyword evidence="2 4" id="KW-0378">Hydrolase</keyword>
<accession>A0ABS5UXU0</accession>
<dbReference type="PRINTS" id="PR00922">
    <property type="entry name" value="DADACBPTASE3"/>
</dbReference>
<dbReference type="Gene3D" id="3.40.710.10">
    <property type="entry name" value="DD-peptidase/beta-lactamase superfamily"/>
    <property type="match status" value="2"/>
</dbReference>
<dbReference type="SUPFAM" id="SSF56601">
    <property type="entry name" value="beta-lactamase/transpeptidase-like"/>
    <property type="match status" value="1"/>
</dbReference>
<dbReference type="InterPro" id="IPR000667">
    <property type="entry name" value="Peptidase_S13"/>
</dbReference>
<evidence type="ECO:0000256" key="2">
    <source>
        <dbReference type="ARBA" id="ARBA00022801"/>
    </source>
</evidence>
<feature type="region of interest" description="Disordered" evidence="3">
    <location>
        <begin position="258"/>
        <end position="279"/>
    </location>
</feature>